<evidence type="ECO:0000259" key="3">
    <source>
        <dbReference type="Pfam" id="PF03413"/>
    </source>
</evidence>
<feature type="domain" description="PepSY" evidence="3">
    <location>
        <begin position="41"/>
        <end position="98"/>
    </location>
</feature>
<feature type="region of interest" description="Disordered" evidence="1">
    <location>
        <begin position="98"/>
        <end position="121"/>
    </location>
</feature>
<evidence type="ECO:0000313" key="4">
    <source>
        <dbReference type="EMBL" id="MEW9805403.1"/>
    </source>
</evidence>
<evidence type="ECO:0000256" key="2">
    <source>
        <dbReference type="SAM" id="SignalP"/>
    </source>
</evidence>
<feature type="chain" id="PRO_5045847291" evidence="2">
    <location>
        <begin position="25"/>
        <end position="121"/>
    </location>
</feature>
<dbReference type="Proteomes" id="UP001556196">
    <property type="component" value="Unassembled WGS sequence"/>
</dbReference>
<dbReference type="Pfam" id="PF03413">
    <property type="entry name" value="PepSY"/>
    <property type="match status" value="1"/>
</dbReference>
<protein>
    <submittedName>
        <fullName evidence="4">PepSY domain-containing protein</fullName>
    </submittedName>
</protein>
<evidence type="ECO:0000313" key="5">
    <source>
        <dbReference type="Proteomes" id="UP001556196"/>
    </source>
</evidence>
<dbReference type="RefSeq" id="WP_367722449.1">
    <property type="nucleotide sequence ID" value="NZ_JBFOCH010000051.1"/>
</dbReference>
<keyword evidence="2" id="KW-0732">Signal</keyword>
<organism evidence="4 5">
    <name type="scientific">Mesorhizobium marinum</name>
    <dbReference type="NCBI Taxonomy" id="3228790"/>
    <lineage>
        <taxon>Bacteria</taxon>
        <taxon>Pseudomonadati</taxon>
        <taxon>Pseudomonadota</taxon>
        <taxon>Alphaproteobacteria</taxon>
        <taxon>Hyphomicrobiales</taxon>
        <taxon>Phyllobacteriaceae</taxon>
        <taxon>Mesorhizobium</taxon>
    </lineage>
</organism>
<evidence type="ECO:0000256" key="1">
    <source>
        <dbReference type="SAM" id="MobiDB-lite"/>
    </source>
</evidence>
<accession>A0ABV3QWR1</accession>
<sequence length="121" mass="12590">MTNNTLIGLIFAAGVVGAAMPAYAEGGSDESTETLALQAAKLTAEDALKAATAKVPGTVSSVEIYDDAGKPAFHVEIVGADGRQQDVSVDAMSGEVMKMAANEDDEERHDEDKNDEGDDED</sequence>
<feature type="compositionally biased region" description="Acidic residues" evidence="1">
    <location>
        <begin position="102"/>
        <end position="121"/>
    </location>
</feature>
<gene>
    <name evidence="4" type="ORF">ABUE31_05320</name>
</gene>
<dbReference type="InterPro" id="IPR025711">
    <property type="entry name" value="PepSY"/>
</dbReference>
<dbReference type="EMBL" id="JBFOCI010000001">
    <property type="protein sequence ID" value="MEW9805403.1"/>
    <property type="molecule type" value="Genomic_DNA"/>
</dbReference>
<name>A0ABV3QWR1_9HYPH</name>
<keyword evidence="5" id="KW-1185">Reference proteome</keyword>
<dbReference type="Gene3D" id="3.10.450.40">
    <property type="match status" value="1"/>
</dbReference>
<comment type="caution">
    <text evidence="4">The sequence shown here is derived from an EMBL/GenBank/DDBJ whole genome shotgun (WGS) entry which is preliminary data.</text>
</comment>
<reference evidence="4 5" key="1">
    <citation type="submission" date="2024-06" db="EMBL/GenBank/DDBJ databases">
        <authorList>
            <person name="Tuo L."/>
        </authorList>
    </citation>
    <scope>NUCLEOTIDE SEQUENCE [LARGE SCALE GENOMIC DNA]</scope>
    <source>
        <strain evidence="4 5">ZMM04-5</strain>
    </source>
</reference>
<feature type="signal peptide" evidence="2">
    <location>
        <begin position="1"/>
        <end position="24"/>
    </location>
</feature>
<proteinExistence type="predicted"/>